<feature type="transmembrane region" description="Helical" evidence="1">
    <location>
        <begin position="31"/>
        <end position="49"/>
    </location>
</feature>
<organism evidence="2 3">
    <name type="scientific">Marivirga atlantica</name>
    <dbReference type="NCBI Taxonomy" id="1548457"/>
    <lineage>
        <taxon>Bacteria</taxon>
        <taxon>Pseudomonadati</taxon>
        <taxon>Bacteroidota</taxon>
        <taxon>Cytophagia</taxon>
        <taxon>Cytophagales</taxon>
        <taxon>Marivirgaceae</taxon>
        <taxon>Marivirga</taxon>
    </lineage>
</organism>
<evidence type="ECO:0000313" key="3">
    <source>
        <dbReference type="Proteomes" id="UP000642920"/>
    </source>
</evidence>
<keyword evidence="1" id="KW-0472">Membrane</keyword>
<dbReference type="Proteomes" id="UP000642920">
    <property type="component" value="Unassembled WGS sequence"/>
</dbReference>
<sequence>MPDKKKTGAIGCLVFLLIVVPPYFFFPVGVAIGFTVVCAVLGFIIPEMNREIKKIRQRKLTNKSTIAAAQEGFVELVAKIKGIENTSTWLEGIAADFVEIRLLKWVKNSRNKNSIVSFYEHRTSIKKLQITDGSADAWLSLHETTMHLKKKKKRLKKDDLLKLLKKHPLPNFDLDELNDKNTFWVEEQYIPKGQYVYCYGIMNKLSTSDTPHHILNHKENRHARHSKEFALDETDWQEMVDSTHTHQIKLLTADYSQSNYIEKLLISLKGDHSLRLKSYFYLLMMVIIIMVLFAFYGLYVWKGHPEVWETIGN</sequence>
<evidence type="ECO:0000313" key="2">
    <source>
        <dbReference type="EMBL" id="MBL0765627.1"/>
    </source>
</evidence>
<proteinExistence type="predicted"/>
<keyword evidence="3" id="KW-1185">Reference proteome</keyword>
<comment type="caution">
    <text evidence="2">The sequence shown here is derived from an EMBL/GenBank/DDBJ whole genome shotgun (WGS) entry which is preliminary data.</text>
</comment>
<reference evidence="2" key="1">
    <citation type="submission" date="2021-01" db="EMBL/GenBank/DDBJ databases">
        <title>Marivirga sp. nov., isolated from intertidal surface sediments.</title>
        <authorList>
            <person name="Zhang M."/>
        </authorList>
    </citation>
    <scope>NUCLEOTIDE SEQUENCE</scope>
    <source>
        <strain evidence="2">SM1354</strain>
    </source>
</reference>
<feature type="transmembrane region" description="Helical" evidence="1">
    <location>
        <begin position="7"/>
        <end position="25"/>
    </location>
</feature>
<keyword evidence="1" id="KW-1133">Transmembrane helix</keyword>
<gene>
    <name evidence="2" type="ORF">JKP34_10210</name>
</gene>
<keyword evidence="1" id="KW-0812">Transmembrane</keyword>
<protein>
    <submittedName>
        <fullName evidence="2">Uncharacterized protein</fullName>
    </submittedName>
</protein>
<dbReference type="RefSeq" id="WP_201920631.1">
    <property type="nucleotide sequence ID" value="NZ_JAERQG010000002.1"/>
</dbReference>
<feature type="transmembrane region" description="Helical" evidence="1">
    <location>
        <begin position="279"/>
        <end position="299"/>
    </location>
</feature>
<dbReference type="AlphaFoldDB" id="A0A937AMW6"/>
<accession>A0A937AMW6</accession>
<name>A0A937AMW6_9BACT</name>
<dbReference type="EMBL" id="JAERQG010000002">
    <property type="protein sequence ID" value="MBL0765627.1"/>
    <property type="molecule type" value="Genomic_DNA"/>
</dbReference>
<evidence type="ECO:0000256" key="1">
    <source>
        <dbReference type="SAM" id="Phobius"/>
    </source>
</evidence>